<feature type="transmembrane region" description="Helical" evidence="5">
    <location>
        <begin position="12"/>
        <end position="34"/>
    </location>
</feature>
<feature type="transmembrane region" description="Helical" evidence="5">
    <location>
        <begin position="445"/>
        <end position="463"/>
    </location>
</feature>
<evidence type="ECO:0000313" key="7">
    <source>
        <dbReference type="Proteomes" id="UP000190367"/>
    </source>
</evidence>
<keyword evidence="4 5" id="KW-0472">Membrane</keyword>
<dbReference type="GO" id="GO:0016020">
    <property type="term" value="C:membrane"/>
    <property type="evidence" value="ECO:0007669"/>
    <property type="project" value="UniProtKB-SubCell"/>
</dbReference>
<evidence type="ECO:0000256" key="5">
    <source>
        <dbReference type="SAM" id="Phobius"/>
    </source>
</evidence>
<dbReference type="RefSeq" id="WP_235021588.1">
    <property type="nucleotide sequence ID" value="NZ_FUWZ01000003.1"/>
</dbReference>
<dbReference type="PANTHER" id="PTHR11785">
    <property type="entry name" value="AMINO ACID TRANSPORTER"/>
    <property type="match status" value="1"/>
</dbReference>
<feature type="transmembrane region" description="Helical" evidence="5">
    <location>
        <begin position="385"/>
        <end position="405"/>
    </location>
</feature>
<keyword evidence="3 5" id="KW-1133">Transmembrane helix</keyword>
<feature type="transmembrane region" description="Helical" evidence="5">
    <location>
        <begin position="89"/>
        <end position="114"/>
    </location>
</feature>
<evidence type="ECO:0000256" key="1">
    <source>
        <dbReference type="ARBA" id="ARBA00004141"/>
    </source>
</evidence>
<accession>A0A1T4SMB2</accession>
<feature type="transmembrane region" description="Helical" evidence="5">
    <location>
        <begin position="215"/>
        <end position="236"/>
    </location>
</feature>
<dbReference type="InterPro" id="IPR010281">
    <property type="entry name" value="DUF885"/>
</dbReference>
<dbReference type="InterPro" id="IPR002293">
    <property type="entry name" value="AA/rel_permease1"/>
</dbReference>
<dbReference type="AlphaFoldDB" id="A0A1T4SMB2"/>
<proteinExistence type="predicted"/>
<evidence type="ECO:0000256" key="2">
    <source>
        <dbReference type="ARBA" id="ARBA00022692"/>
    </source>
</evidence>
<feature type="transmembrane region" description="Helical" evidence="5">
    <location>
        <begin position="312"/>
        <end position="341"/>
    </location>
</feature>
<reference evidence="7" key="1">
    <citation type="submission" date="2017-02" db="EMBL/GenBank/DDBJ databases">
        <authorList>
            <person name="Varghese N."/>
            <person name="Submissions S."/>
        </authorList>
    </citation>
    <scope>NUCLEOTIDE SEQUENCE [LARGE SCALE GENOMIC DNA]</scope>
    <source>
        <strain evidence="7">DSM 22224</strain>
    </source>
</reference>
<dbReference type="EMBL" id="FUWZ01000003">
    <property type="protein sequence ID" value="SKA29362.1"/>
    <property type="molecule type" value="Genomic_DNA"/>
</dbReference>
<dbReference type="PANTHER" id="PTHR11785:SF512">
    <property type="entry name" value="SOBREMESA, ISOFORM B"/>
    <property type="match status" value="1"/>
</dbReference>
<feature type="transmembrane region" description="Helical" evidence="5">
    <location>
        <begin position="176"/>
        <end position="195"/>
    </location>
</feature>
<feature type="transmembrane region" description="Helical" evidence="5">
    <location>
        <begin position="257"/>
        <end position="276"/>
    </location>
</feature>
<dbReference type="GO" id="GO:0015179">
    <property type="term" value="F:L-amino acid transmembrane transporter activity"/>
    <property type="evidence" value="ECO:0007669"/>
    <property type="project" value="TreeGrafter"/>
</dbReference>
<dbReference type="Proteomes" id="UP000190367">
    <property type="component" value="Unassembled WGS sequence"/>
</dbReference>
<dbReference type="Gene3D" id="1.20.1740.10">
    <property type="entry name" value="Amino acid/polyamine transporter I"/>
    <property type="match status" value="1"/>
</dbReference>
<feature type="transmembrane region" description="Helical" evidence="5">
    <location>
        <begin position="46"/>
        <end position="68"/>
    </location>
</feature>
<name>A0A1T4SMB2_9BACT</name>
<dbReference type="Pfam" id="PF05960">
    <property type="entry name" value="DUF885"/>
    <property type="match status" value="1"/>
</dbReference>
<protein>
    <submittedName>
        <fullName evidence="6">Amino acid transporter</fullName>
    </submittedName>
</protein>
<dbReference type="Pfam" id="PF13520">
    <property type="entry name" value="AA_permease_2"/>
    <property type="match status" value="1"/>
</dbReference>
<evidence type="ECO:0000313" key="6">
    <source>
        <dbReference type="EMBL" id="SKA29362.1"/>
    </source>
</evidence>
<dbReference type="STRING" id="634771.SAMN04488128_103108"/>
<organism evidence="6 7">
    <name type="scientific">Chitinophaga eiseniae</name>
    <dbReference type="NCBI Taxonomy" id="634771"/>
    <lineage>
        <taxon>Bacteria</taxon>
        <taxon>Pseudomonadati</taxon>
        <taxon>Bacteroidota</taxon>
        <taxon>Chitinophagia</taxon>
        <taxon>Chitinophagales</taxon>
        <taxon>Chitinophagaceae</taxon>
        <taxon>Chitinophaga</taxon>
    </lineage>
</organism>
<evidence type="ECO:0000256" key="4">
    <source>
        <dbReference type="ARBA" id="ARBA00023136"/>
    </source>
</evidence>
<gene>
    <name evidence="6" type="ORF">SAMN04488128_103108</name>
</gene>
<keyword evidence="7" id="KW-1185">Reference proteome</keyword>
<feature type="transmembrane region" description="Helical" evidence="5">
    <location>
        <begin position="417"/>
        <end position="439"/>
    </location>
</feature>
<dbReference type="InterPro" id="IPR050598">
    <property type="entry name" value="AminoAcid_Transporter"/>
</dbReference>
<sequence length="1052" mass="117981">MSDQPKSFRRSFGLLDATMVVAGSMIGSGIFIVSADITRNTGSAGWLVLIWAITGLLTLTAALSYGELSGMFPKAGGQYVYLKEAFGPLPAFLFGWSFLTIIQAGSIAAVGVAFAKFSAYIFPALSEKNVVAHLGITSISSAQLTAILLIVFLTFINTRGVREGKVIQTVFTLTKIAALIGLIVFGGMAASQPTWNANWQSGFSLGKLEGGHSQLLPYAGFTVMGAIAGSMVGSLFSSDSWNNVTFIAGEIKRPERNIGLSLFLGTLMVTTIYVLTNLVYLGVMPLQEIAFAENDRVGVAASRYIFGAKGTVIIAVLLMVSTFGCNNGLILSGARVCYCMAKDGLFFRQLGSLNKNAVPGKALWLQCIWASLLCLSGRYGQLLEYVIFVVLLFYILTIAGIFRLRRQRPDIPRPYKAFGYPWLPLLYIVSAAIICLALLVYKPLYTWPGLAIVLLGIPVYAWYRKARPQQVAASGSGQLIKLLVMITVSGGISVHSTAQQKTTNALYEQTSEINNLMVPYYADKGSLERFYFIENSPERRERLQQLYSGYRQQLQEIDFEALPAGSRVDYILFRRELQEQLRLLETEAQQCHQLDAWFPFAADIYSIEKARRRGGKPDAAGVAATYHQAALLIREKEKQLEGNHTLDIHLLRRAAGITRGLHTALESVHTFYNGYDPQYSWWAPGPYRELDTALKRYAALWAKKISAAPGGKDDGSGITGHPIGREELVRQLQYEMVPYSPEELIDIANKEFAYCDAEMLKAATDMGLGKDWKQALEKIKNSYVPAGEQPQVIMKLYHESVNFLKAHDLLTIPPMAEETWRMIMMTPERQLVNPFFTGGEELSISYPTDSMSEADKLMSMRGNNPHLSRATVHHELIAGHGLQQFMTSRYKTYRHFETPFWIEGWALYWEMLLWDMKFARSPEDRVGMLFWRMHRCARIIFSLNYHLGKWTPQQCVDFLVNRVGHERANAEGEVRRSFAGDYSPLYQVAYMIGGLQFMALKQELVDSGKMTYRQFHDAILKENMLPVELIRALLTGKTITKDFKTSWRFYQR</sequence>
<comment type="subcellular location">
    <subcellularLocation>
        <location evidence="1">Membrane</location>
        <topology evidence="1">Multi-pass membrane protein</topology>
    </subcellularLocation>
</comment>
<evidence type="ECO:0000256" key="3">
    <source>
        <dbReference type="ARBA" id="ARBA00022989"/>
    </source>
</evidence>
<feature type="transmembrane region" description="Helical" evidence="5">
    <location>
        <begin position="134"/>
        <end position="156"/>
    </location>
</feature>
<keyword evidence="2 5" id="KW-0812">Transmembrane</keyword>